<reference evidence="1 2" key="1">
    <citation type="submission" date="2023-06" db="EMBL/GenBank/DDBJ databases">
        <title>Marinobacter azerbaijanicus a moderately halophilic, isolated from Urmia Lake in Azerbaijan region of Iran.</title>
        <authorList>
            <person name="Sanchez-Porro C."/>
            <person name="Aghdam E.M."/>
            <person name="Saheb S.M."/>
            <person name="Tarhriz V."/>
            <person name="Kazemi E."/>
            <person name="Ammozegar M.A."/>
            <person name="Ventosa A."/>
            <person name="Hejazi M.S."/>
        </authorList>
    </citation>
    <scope>NUCLEOTIDE SEQUENCE [LARGE SCALE GENOMIC DNA]</scope>
    <source>
        <strain evidence="1 2">TBZ242</strain>
    </source>
</reference>
<accession>A0ABT7I8V8</accession>
<dbReference type="EMBL" id="JASSVS010000001">
    <property type="protein sequence ID" value="MDL0430140.1"/>
    <property type="molecule type" value="Genomic_DNA"/>
</dbReference>
<name>A0ABT7I8V8_9GAMM</name>
<dbReference type="RefSeq" id="WP_285388721.1">
    <property type="nucleotide sequence ID" value="NZ_JASSVS010000001.1"/>
</dbReference>
<evidence type="ECO:0008006" key="3">
    <source>
        <dbReference type="Google" id="ProtNLM"/>
    </source>
</evidence>
<protein>
    <recommendedName>
        <fullName evidence="3">DUF2281 domain-containing protein</fullName>
    </recommendedName>
</protein>
<evidence type="ECO:0000313" key="2">
    <source>
        <dbReference type="Proteomes" id="UP001227964"/>
    </source>
</evidence>
<proteinExistence type="predicted"/>
<dbReference type="Proteomes" id="UP001227964">
    <property type="component" value="Unassembled WGS sequence"/>
</dbReference>
<keyword evidence="2" id="KW-1185">Reference proteome</keyword>
<comment type="caution">
    <text evidence="1">The sequence shown here is derived from an EMBL/GenBank/DDBJ whole genome shotgun (WGS) entry which is preliminary data.</text>
</comment>
<sequence length="67" mass="7804">MEALIDEQGHIQWLEKVSIKGSRRVLITLLDDDESQEEVLVAAESALKDDWLKDEEDEAWEHLKKEV</sequence>
<gene>
    <name evidence="1" type="ORF">QPM17_03330</name>
</gene>
<organism evidence="1 2">
    <name type="scientific">Marinobacter azerbaijanicus</name>
    <dbReference type="NCBI Taxonomy" id="3050455"/>
    <lineage>
        <taxon>Bacteria</taxon>
        <taxon>Pseudomonadati</taxon>
        <taxon>Pseudomonadota</taxon>
        <taxon>Gammaproteobacteria</taxon>
        <taxon>Pseudomonadales</taxon>
        <taxon>Marinobacteraceae</taxon>
        <taxon>Marinobacter</taxon>
    </lineage>
</organism>
<evidence type="ECO:0000313" key="1">
    <source>
        <dbReference type="EMBL" id="MDL0430140.1"/>
    </source>
</evidence>